<protein>
    <recommendedName>
        <fullName evidence="1">ATPase BadF/BadG/BcrA/BcrD type domain-containing protein</fullName>
    </recommendedName>
</protein>
<accession>A0ABX1K897</accession>
<evidence type="ECO:0000259" key="1">
    <source>
        <dbReference type="Pfam" id="PF01869"/>
    </source>
</evidence>
<feature type="domain" description="ATPase BadF/BadG/BcrA/BcrD type" evidence="1">
    <location>
        <begin position="5"/>
        <end position="307"/>
    </location>
</feature>
<gene>
    <name evidence="2" type="ORF">HF576_05195</name>
</gene>
<dbReference type="InterPro" id="IPR052519">
    <property type="entry name" value="Euk-type_GlcNAc_Kinase"/>
</dbReference>
<dbReference type="Proteomes" id="UP001429745">
    <property type="component" value="Unassembled WGS sequence"/>
</dbReference>
<dbReference type="InterPro" id="IPR002731">
    <property type="entry name" value="ATPase_BadF"/>
</dbReference>
<dbReference type="Gene3D" id="3.30.420.40">
    <property type="match status" value="2"/>
</dbReference>
<dbReference type="RefSeq" id="WP_168911666.1">
    <property type="nucleotide sequence ID" value="NZ_JABACI010000001.1"/>
</dbReference>
<proteinExistence type="predicted"/>
<dbReference type="PANTHER" id="PTHR43190">
    <property type="entry name" value="N-ACETYL-D-GLUCOSAMINE KINASE"/>
    <property type="match status" value="1"/>
</dbReference>
<keyword evidence="3" id="KW-1185">Reference proteome</keyword>
<comment type="caution">
    <text evidence="2">The sequence shown here is derived from an EMBL/GenBank/DDBJ whole genome shotgun (WGS) entry which is preliminary data.</text>
</comment>
<dbReference type="InterPro" id="IPR043129">
    <property type="entry name" value="ATPase_NBD"/>
</dbReference>
<dbReference type="PANTHER" id="PTHR43190:SF3">
    <property type="entry name" value="N-ACETYL-D-GLUCOSAMINE KINASE"/>
    <property type="match status" value="1"/>
</dbReference>
<evidence type="ECO:0000313" key="2">
    <source>
        <dbReference type="EMBL" id="NLP83234.1"/>
    </source>
</evidence>
<dbReference type="EMBL" id="JABACI010000001">
    <property type="protein sequence ID" value="NLP83234.1"/>
    <property type="molecule type" value="Genomic_DNA"/>
</dbReference>
<organism evidence="2 3">
    <name type="scientific">Microbacterium salsuginis</name>
    <dbReference type="NCBI Taxonomy" id="2722803"/>
    <lineage>
        <taxon>Bacteria</taxon>
        <taxon>Bacillati</taxon>
        <taxon>Actinomycetota</taxon>
        <taxon>Actinomycetes</taxon>
        <taxon>Micrococcales</taxon>
        <taxon>Microbacteriaceae</taxon>
        <taxon>Microbacterium</taxon>
    </lineage>
</organism>
<sequence>MSVVLGIDIGGSGTRAVLAERTGTDATALTLGGVLTGDPIGVTATGSTVPSAALALVRRVAEAWPDRIRELTGIGVGATGVATLVERPADLVDALAAEVAALTDRRVGVAVAIDAVTAHLGALDGEPGAIVALGTGAIAFGTDGADIWRRVDGWGHLLGDRGGGAWIGMHGLTAAMRAHDGVDSTGEVLLDAARARFGEPLAWPAQLYTRDDRAGVLASFAADVARAAEAGDACGTEIMTHAGREAARSAVAALDPRLPAVVAATGGVFRPGETLALAFERALTELRPGVEVRAPAGDPLLGAAILAERVAAGRIATHAPYVWVGGTPGA</sequence>
<evidence type="ECO:0000313" key="3">
    <source>
        <dbReference type="Proteomes" id="UP001429745"/>
    </source>
</evidence>
<name>A0ABX1K897_9MICO</name>
<reference evidence="2 3" key="1">
    <citation type="submission" date="2020-04" db="EMBL/GenBank/DDBJ databases">
        <title>CFH 90308 Microbacterium sp.</title>
        <authorList>
            <person name="Nie G."/>
            <person name="Ming H."/>
            <person name="Xia T."/>
        </authorList>
    </citation>
    <scope>NUCLEOTIDE SEQUENCE [LARGE SCALE GENOMIC DNA]</scope>
    <source>
        <strain evidence="2 3">CFH 90308</strain>
    </source>
</reference>
<dbReference type="SUPFAM" id="SSF53067">
    <property type="entry name" value="Actin-like ATPase domain"/>
    <property type="match status" value="2"/>
</dbReference>
<dbReference type="Pfam" id="PF01869">
    <property type="entry name" value="BcrAD_BadFG"/>
    <property type="match status" value="1"/>
</dbReference>